<keyword evidence="3 9" id="KW-0732">Signal</keyword>
<comment type="similarity">
    <text evidence="2 7">Belongs to the glycosyl hydrolase 20 family.</text>
</comment>
<evidence type="ECO:0000256" key="8">
    <source>
        <dbReference type="PIRSR" id="PIRSR001093-1"/>
    </source>
</evidence>
<evidence type="ECO:0000256" key="7">
    <source>
        <dbReference type="PIRNR" id="PIRNR001093"/>
    </source>
</evidence>
<keyword evidence="5" id="KW-0325">Glycoprotein</keyword>
<dbReference type="AlphaFoldDB" id="A0A9P4S5Z1"/>
<dbReference type="Pfam" id="PF14845">
    <property type="entry name" value="Glycohydro_20b2"/>
    <property type="match status" value="1"/>
</dbReference>
<feature type="signal peptide" evidence="9">
    <location>
        <begin position="1"/>
        <end position="16"/>
    </location>
</feature>
<evidence type="ECO:0000256" key="9">
    <source>
        <dbReference type="SAM" id="SignalP"/>
    </source>
</evidence>
<sequence length="579" mass="65299">MKILPALSLLIPVAVAIWPLPKSYTSGDTVLFIEDNVHVTYNGVSSHSILIIQKGHGTVNSTSPSTASEIVQTAIQRTYETLFSKNFIPWKFHPRNSDFEPSTENKKYITSITLTQTAADPENIFQAPVGEVDESYFLSLIESGKVTIKAKSSIGLARGLTTFTQLFFKHTEGCVYTTLAPVEISDEPKFAHRGINMDTARNYFDVDDIKRIIDAAAYNKFNRFHIHITDSQSWPLVIPSMPDLATKGAYRKDLVYTPEQVADIQRYGGLLGVQVFLEIDMPGHTSSIWFSRPELITAFNEEAWDTYAAEPPSGTLKLNSTEVYDFLDEMLDDLLPRLSPYTGYFHSGGDEVNIQAYLLDETVRSNDTAVLQPLMEKFVQRNHDQIREKGLTPIVWEEMLLTWNVSLGKDVIVQTWQSDEAVAAVTEKGYKALVGNYNYWYLDCGNGQWLDFPPSSSEKYWPYNDYCFPRHNWRVMYSYDPLHGVPPEAHHLVVGGEAHIWAEQTDPVNIDNMVWPRACAAAEVLWSGAKDETGGNRSQTEASPRLSEMRERLVARGVMAHPIQMPYCIMNGTQCGLDH</sequence>
<dbReference type="PIRSF" id="PIRSF001093">
    <property type="entry name" value="B-hxosamndse_ab_euk"/>
    <property type="match status" value="1"/>
</dbReference>
<evidence type="ECO:0000259" key="10">
    <source>
        <dbReference type="Pfam" id="PF00728"/>
    </source>
</evidence>
<evidence type="ECO:0000256" key="1">
    <source>
        <dbReference type="ARBA" id="ARBA00001231"/>
    </source>
</evidence>
<dbReference type="InterPro" id="IPR017853">
    <property type="entry name" value="GH"/>
</dbReference>
<dbReference type="Pfam" id="PF00728">
    <property type="entry name" value="Glyco_hydro_20"/>
    <property type="match status" value="1"/>
</dbReference>
<dbReference type="EC" id="3.2.1.52" evidence="7"/>
<evidence type="ECO:0000256" key="4">
    <source>
        <dbReference type="ARBA" id="ARBA00022801"/>
    </source>
</evidence>
<reference evidence="12" key="1">
    <citation type="journal article" date="2020" name="Stud. Mycol.">
        <title>101 Dothideomycetes genomes: a test case for predicting lifestyles and emergence of pathogens.</title>
        <authorList>
            <person name="Haridas S."/>
            <person name="Albert R."/>
            <person name="Binder M."/>
            <person name="Bloem J."/>
            <person name="Labutti K."/>
            <person name="Salamov A."/>
            <person name="Andreopoulos B."/>
            <person name="Baker S."/>
            <person name="Barry K."/>
            <person name="Bills G."/>
            <person name="Bluhm B."/>
            <person name="Cannon C."/>
            <person name="Castanera R."/>
            <person name="Culley D."/>
            <person name="Daum C."/>
            <person name="Ezra D."/>
            <person name="Gonzalez J."/>
            <person name="Henrissat B."/>
            <person name="Kuo A."/>
            <person name="Liang C."/>
            <person name="Lipzen A."/>
            <person name="Lutzoni F."/>
            <person name="Magnuson J."/>
            <person name="Mondo S."/>
            <person name="Nolan M."/>
            <person name="Ohm R."/>
            <person name="Pangilinan J."/>
            <person name="Park H.-J."/>
            <person name="Ramirez L."/>
            <person name="Alfaro M."/>
            <person name="Sun H."/>
            <person name="Tritt A."/>
            <person name="Yoshinaga Y."/>
            <person name="Zwiers L.-H."/>
            <person name="Turgeon B."/>
            <person name="Goodwin S."/>
            <person name="Spatafora J."/>
            <person name="Crous P."/>
            <person name="Grigoriev I."/>
        </authorList>
    </citation>
    <scope>NUCLEOTIDE SEQUENCE</scope>
    <source>
        <strain evidence="12">CBS 101060</strain>
    </source>
</reference>
<dbReference type="PANTHER" id="PTHR22600">
    <property type="entry name" value="BETA-HEXOSAMINIDASE"/>
    <property type="match status" value="1"/>
</dbReference>
<proteinExistence type="inferred from homology"/>
<dbReference type="GO" id="GO:0016020">
    <property type="term" value="C:membrane"/>
    <property type="evidence" value="ECO:0007669"/>
    <property type="project" value="TreeGrafter"/>
</dbReference>
<keyword evidence="4 7" id="KW-0378">Hydrolase</keyword>
<dbReference type="Gene3D" id="3.30.379.10">
    <property type="entry name" value="Chitobiase/beta-hexosaminidase domain 2-like"/>
    <property type="match status" value="1"/>
</dbReference>
<accession>A0A9P4S5Z1</accession>
<dbReference type="GO" id="GO:0005975">
    <property type="term" value="P:carbohydrate metabolic process"/>
    <property type="evidence" value="ECO:0007669"/>
    <property type="project" value="InterPro"/>
</dbReference>
<comment type="catalytic activity">
    <reaction evidence="1 7">
        <text>Hydrolysis of terminal non-reducing N-acetyl-D-hexosamine residues in N-acetyl-beta-D-hexosaminides.</text>
        <dbReference type="EC" id="3.2.1.52"/>
    </reaction>
</comment>
<name>A0A9P4S5Z1_9PEZI</name>
<organism evidence="12 13">
    <name type="scientific">Patellaria atrata CBS 101060</name>
    <dbReference type="NCBI Taxonomy" id="1346257"/>
    <lineage>
        <taxon>Eukaryota</taxon>
        <taxon>Fungi</taxon>
        <taxon>Dikarya</taxon>
        <taxon>Ascomycota</taxon>
        <taxon>Pezizomycotina</taxon>
        <taxon>Dothideomycetes</taxon>
        <taxon>Dothideomycetes incertae sedis</taxon>
        <taxon>Patellariales</taxon>
        <taxon>Patellariaceae</taxon>
        <taxon>Patellaria</taxon>
    </lineage>
</organism>
<feature type="domain" description="Glycoside hydrolase family 20 catalytic" evidence="10">
    <location>
        <begin position="190"/>
        <end position="528"/>
    </location>
</feature>
<dbReference type="SUPFAM" id="SSF51445">
    <property type="entry name" value="(Trans)glycosidases"/>
    <property type="match status" value="1"/>
</dbReference>
<evidence type="ECO:0000259" key="11">
    <source>
        <dbReference type="Pfam" id="PF14845"/>
    </source>
</evidence>
<evidence type="ECO:0000256" key="2">
    <source>
        <dbReference type="ARBA" id="ARBA00006285"/>
    </source>
</evidence>
<evidence type="ECO:0000256" key="3">
    <source>
        <dbReference type="ARBA" id="ARBA00022729"/>
    </source>
</evidence>
<evidence type="ECO:0000313" key="13">
    <source>
        <dbReference type="Proteomes" id="UP000799429"/>
    </source>
</evidence>
<evidence type="ECO:0000313" key="12">
    <source>
        <dbReference type="EMBL" id="KAF2835668.1"/>
    </source>
</evidence>
<dbReference type="InterPro" id="IPR029018">
    <property type="entry name" value="Hex-like_dom2"/>
</dbReference>
<dbReference type="OrthoDB" id="428480at2759"/>
<dbReference type="FunFam" id="3.20.20.80:FF:000063">
    <property type="entry name" value="Beta-hexosaminidase"/>
    <property type="match status" value="1"/>
</dbReference>
<dbReference type="EMBL" id="MU006107">
    <property type="protein sequence ID" value="KAF2835668.1"/>
    <property type="molecule type" value="Genomic_DNA"/>
</dbReference>
<feature type="active site" description="Proton donor" evidence="8">
    <location>
        <position position="351"/>
    </location>
</feature>
<feature type="chain" id="PRO_5040387366" description="Beta-hexosaminidase" evidence="9">
    <location>
        <begin position="17"/>
        <end position="579"/>
    </location>
</feature>
<dbReference type="GO" id="GO:0016231">
    <property type="term" value="F:beta-N-acetylglucosaminidase activity"/>
    <property type="evidence" value="ECO:0007669"/>
    <property type="project" value="TreeGrafter"/>
</dbReference>
<dbReference type="InterPro" id="IPR029019">
    <property type="entry name" value="HEX_eukaryotic_N"/>
</dbReference>
<keyword evidence="6 7" id="KW-0326">Glycosidase</keyword>
<dbReference type="CDD" id="cd06562">
    <property type="entry name" value="GH20_HexA_HexB-like"/>
    <property type="match status" value="1"/>
</dbReference>
<dbReference type="Proteomes" id="UP000799429">
    <property type="component" value="Unassembled WGS sequence"/>
</dbReference>
<protein>
    <recommendedName>
        <fullName evidence="7">Beta-hexosaminidase</fullName>
        <ecNumber evidence="7">3.2.1.52</ecNumber>
    </recommendedName>
</protein>
<feature type="domain" description="Beta-hexosaminidase eukaryotic type N-terminal" evidence="11">
    <location>
        <begin position="17"/>
        <end position="166"/>
    </location>
</feature>
<dbReference type="PRINTS" id="PR00738">
    <property type="entry name" value="GLHYDRLASE20"/>
</dbReference>
<dbReference type="SUPFAM" id="SSF55545">
    <property type="entry name" value="beta-N-acetylhexosaminidase-like domain"/>
    <property type="match status" value="1"/>
</dbReference>
<dbReference type="Gene3D" id="3.20.20.80">
    <property type="entry name" value="Glycosidases"/>
    <property type="match status" value="1"/>
</dbReference>
<keyword evidence="13" id="KW-1185">Reference proteome</keyword>
<dbReference type="GO" id="GO:0030203">
    <property type="term" value="P:glycosaminoglycan metabolic process"/>
    <property type="evidence" value="ECO:0007669"/>
    <property type="project" value="TreeGrafter"/>
</dbReference>
<evidence type="ECO:0000256" key="6">
    <source>
        <dbReference type="ARBA" id="ARBA00023295"/>
    </source>
</evidence>
<evidence type="ECO:0000256" key="5">
    <source>
        <dbReference type="ARBA" id="ARBA00023180"/>
    </source>
</evidence>
<comment type="caution">
    <text evidence="12">The sequence shown here is derived from an EMBL/GenBank/DDBJ whole genome shotgun (WGS) entry which is preliminary data.</text>
</comment>
<dbReference type="InterPro" id="IPR015883">
    <property type="entry name" value="Glyco_hydro_20_cat"/>
</dbReference>
<dbReference type="PANTHER" id="PTHR22600:SF58">
    <property type="entry name" value="BETA-HEXOSAMINIDASE"/>
    <property type="match status" value="1"/>
</dbReference>
<dbReference type="InterPro" id="IPR025705">
    <property type="entry name" value="Beta_hexosaminidase_sua/sub"/>
</dbReference>
<gene>
    <name evidence="12" type="ORF">M501DRAFT_981609</name>
</gene>